<dbReference type="Pfam" id="PF00171">
    <property type="entry name" value="Aldedh"/>
    <property type="match status" value="1"/>
</dbReference>
<sequence length="127" mass="13596">MEIVAGAAAEYSGEHTSTIRREPIGVIGSIAPWNYPLQMAAWKVLPAVAAGNTVVLKPSELTPLTSLIFAETAVAGAALVAHPLVAMVSFTGSTAQWIRSRRWVRAGSWRCARPSTPPPPRQRSPPR</sequence>
<protein>
    <recommendedName>
        <fullName evidence="2">Aldehyde dehydrogenase domain-containing protein</fullName>
    </recommendedName>
</protein>
<evidence type="ECO:0000256" key="1">
    <source>
        <dbReference type="ARBA" id="ARBA00023002"/>
    </source>
</evidence>
<dbReference type="PANTHER" id="PTHR11699">
    <property type="entry name" value="ALDEHYDE DEHYDROGENASE-RELATED"/>
    <property type="match status" value="1"/>
</dbReference>
<dbReference type="Gene3D" id="3.40.605.10">
    <property type="entry name" value="Aldehyde Dehydrogenase, Chain A, domain 1"/>
    <property type="match status" value="2"/>
</dbReference>
<dbReference type="STRING" id="455432.AWN90_22425"/>
<proteinExistence type="predicted"/>
<reference evidence="3 4" key="1">
    <citation type="submission" date="2016-04" db="EMBL/GenBank/DDBJ databases">
        <authorList>
            <person name="Evans L.H."/>
            <person name="Alamgir A."/>
            <person name="Owens N."/>
            <person name="Weber N.D."/>
            <person name="Virtaneva K."/>
            <person name="Barbian K."/>
            <person name="Babar A."/>
            <person name="Rosenke K."/>
        </authorList>
    </citation>
    <scope>NUCLEOTIDE SEQUENCE [LARGE SCALE GENOMIC DNA]</scope>
    <source>
        <strain evidence="3 4">IFM 0406</strain>
    </source>
</reference>
<keyword evidence="4" id="KW-1185">Reference proteome</keyword>
<dbReference type="EMBL" id="LWGR01000004">
    <property type="protein sequence ID" value="KZM74796.1"/>
    <property type="molecule type" value="Genomic_DNA"/>
</dbReference>
<comment type="caution">
    <text evidence="3">The sequence shown here is derived from an EMBL/GenBank/DDBJ whole genome shotgun (WGS) entry which is preliminary data.</text>
</comment>
<name>A0A164NW00_9NOCA</name>
<evidence type="ECO:0000313" key="3">
    <source>
        <dbReference type="EMBL" id="KZM74796.1"/>
    </source>
</evidence>
<accession>A0A164NW00</accession>
<evidence type="ECO:0000259" key="2">
    <source>
        <dbReference type="Pfam" id="PF00171"/>
    </source>
</evidence>
<dbReference type="AlphaFoldDB" id="A0A164NW00"/>
<dbReference type="Proteomes" id="UP000076512">
    <property type="component" value="Unassembled WGS sequence"/>
</dbReference>
<feature type="domain" description="Aldehyde dehydrogenase" evidence="2">
    <location>
        <begin position="10"/>
        <end position="73"/>
    </location>
</feature>
<dbReference type="InterPro" id="IPR016161">
    <property type="entry name" value="Ald_DH/histidinol_DH"/>
</dbReference>
<dbReference type="SUPFAM" id="SSF53720">
    <property type="entry name" value="ALDH-like"/>
    <property type="match status" value="1"/>
</dbReference>
<dbReference type="InterPro" id="IPR016162">
    <property type="entry name" value="Ald_DH_N"/>
</dbReference>
<organism evidence="3 4">
    <name type="scientific">Nocardia terpenica</name>
    <dbReference type="NCBI Taxonomy" id="455432"/>
    <lineage>
        <taxon>Bacteria</taxon>
        <taxon>Bacillati</taxon>
        <taxon>Actinomycetota</taxon>
        <taxon>Actinomycetes</taxon>
        <taxon>Mycobacteriales</taxon>
        <taxon>Nocardiaceae</taxon>
        <taxon>Nocardia</taxon>
    </lineage>
</organism>
<dbReference type="GO" id="GO:0016491">
    <property type="term" value="F:oxidoreductase activity"/>
    <property type="evidence" value="ECO:0007669"/>
    <property type="project" value="UniProtKB-KW"/>
</dbReference>
<gene>
    <name evidence="3" type="ORF">AWN90_22425</name>
</gene>
<evidence type="ECO:0000313" key="4">
    <source>
        <dbReference type="Proteomes" id="UP000076512"/>
    </source>
</evidence>
<keyword evidence="1" id="KW-0560">Oxidoreductase</keyword>
<dbReference type="InterPro" id="IPR015590">
    <property type="entry name" value="Aldehyde_DH_dom"/>
</dbReference>